<evidence type="ECO:0000313" key="2">
    <source>
        <dbReference type="EMBL" id="ACY14057.1"/>
    </source>
</evidence>
<dbReference type="KEGG" id="hoh:Hoch_1505"/>
<proteinExistence type="predicted"/>
<dbReference type="AlphaFoldDB" id="D0LVS3"/>
<sequence>MATSDKALSTDEKQQDSTTEGTDTGSKDTRLPGLKPRRPGAGSTVGSGGGTNTGSDGGDVSND</sequence>
<evidence type="ECO:0000313" key="3">
    <source>
        <dbReference type="Proteomes" id="UP000001880"/>
    </source>
</evidence>
<protein>
    <submittedName>
        <fullName evidence="2">Uncharacterized protein</fullName>
    </submittedName>
</protein>
<dbReference type="Proteomes" id="UP000001880">
    <property type="component" value="Chromosome"/>
</dbReference>
<feature type="region of interest" description="Disordered" evidence="1">
    <location>
        <begin position="1"/>
        <end position="63"/>
    </location>
</feature>
<keyword evidence="3" id="KW-1185">Reference proteome</keyword>
<feature type="compositionally biased region" description="Gly residues" evidence="1">
    <location>
        <begin position="43"/>
        <end position="57"/>
    </location>
</feature>
<dbReference type="RefSeq" id="WP_012826666.1">
    <property type="nucleotide sequence ID" value="NC_013440.1"/>
</dbReference>
<organism evidence="2 3">
    <name type="scientific">Haliangium ochraceum (strain DSM 14365 / JCM 11303 / SMP-2)</name>
    <dbReference type="NCBI Taxonomy" id="502025"/>
    <lineage>
        <taxon>Bacteria</taxon>
        <taxon>Pseudomonadati</taxon>
        <taxon>Myxococcota</taxon>
        <taxon>Polyangia</taxon>
        <taxon>Haliangiales</taxon>
        <taxon>Kofleriaceae</taxon>
        <taxon>Haliangium</taxon>
    </lineage>
</organism>
<gene>
    <name evidence="2" type="ordered locus">Hoch_1505</name>
</gene>
<dbReference type="HOGENOM" id="CLU_2879659_0_0_7"/>
<accession>D0LVS3</accession>
<evidence type="ECO:0000256" key="1">
    <source>
        <dbReference type="SAM" id="MobiDB-lite"/>
    </source>
</evidence>
<reference evidence="2 3" key="1">
    <citation type="journal article" date="2010" name="Stand. Genomic Sci.">
        <title>Complete genome sequence of Haliangium ochraceum type strain (SMP-2).</title>
        <authorList>
            <consortium name="US DOE Joint Genome Institute (JGI-PGF)"/>
            <person name="Ivanova N."/>
            <person name="Daum C."/>
            <person name="Lang E."/>
            <person name="Abt B."/>
            <person name="Kopitz M."/>
            <person name="Saunders E."/>
            <person name="Lapidus A."/>
            <person name="Lucas S."/>
            <person name="Glavina Del Rio T."/>
            <person name="Nolan M."/>
            <person name="Tice H."/>
            <person name="Copeland A."/>
            <person name="Cheng J.F."/>
            <person name="Chen F."/>
            <person name="Bruce D."/>
            <person name="Goodwin L."/>
            <person name="Pitluck S."/>
            <person name="Mavromatis K."/>
            <person name="Pati A."/>
            <person name="Mikhailova N."/>
            <person name="Chen A."/>
            <person name="Palaniappan K."/>
            <person name="Land M."/>
            <person name="Hauser L."/>
            <person name="Chang Y.J."/>
            <person name="Jeffries C.D."/>
            <person name="Detter J.C."/>
            <person name="Brettin T."/>
            <person name="Rohde M."/>
            <person name="Goker M."/>
            <person name="Bristow J."/>
            <person name="Markowitz V."/>
            <person name="Eisen J.A."/>
            <person name="Hugenholtz P."/>
            <person name="Kyrpides N.C."/>
            <person name="Klenk H.P."/>
        </authorList>
    </citation>
    <scope>NUCLEOTIDE SEQUENCE [LARGE SCALE GENOMIC DNA]</scope>
    <source>
        <strain evidence="3">DSM 14365 / CIP 107738 / JCM 11303 / AJ 13395 / SMP-2</strain>
    </source>
</reference>
<dbReference type="EMBL" id="CP001804">
    <property type="protein sequence ID" value="ACY14057.1"/>
    <property type="molecule type" value="Genomic_DNA"/>
</dbReference>
<name>D0LVS3_HALO1</name>